<comment type="caution">
    <text evidence="2">The sequence shown here is derived from an EMBL/GenBank/DDBJ whole genome shotgun (WGS) entry which is preliminary data.</text>
</comment>
<dbReference type="EMBL" id="JBBHLI010000001">
    <property type="protein sequence ID" value="MEK9499650.1"/>
    <property type="molecule type" value="Genomic_DNA"/>
</dbReference>
<proteinExistence type="predicted"/>
<evidence type="ECO:0000313" key="2">
    <source>
        <dbReference type="EMBL" id="MEK9499650.1"/>
    </source>
</evidence>
<sequence length="57" mass="6565">MTERRLEKPRLPASPPCPFCEGRETELSNPFGPHASVASYWCRDCRSPFELLKWGAR</sequence>
<keyword evidence="3" id="KW-1185">Reference proteome</keyword>
<dbReference type="Proteomes" id="UP001484239">
    <property type="component" value="Unassembled WGS sequence"/>
</dbReference>
<gene>
    <name evidence="2" type="ORF">WI372_01470</name>
</gene>
<dbReference type="RefSeq" id="WP_405278402.1">
    <property type="nucleotide sequence ID" value="NZ_CP144380.1"/>
</dbReference>
<protein>
    <recommendedName>
        <fullName evidence="1">PaaD zinc beta ribbon domain-containing protein</fullName>
    </recommendedName>
</protein>
<feature type="domain" description="PaaD zinc beta ribbon" evidence="1">
    <location>
        <begin position="14"/>
        <end position="53"/>
    </location>
</feature>
<evidence type="ECO:0000259" key="1">
    <source>
        <dbReference type="Pfam" id="PF23451"/>
    </source>
</evidence>
<dbReference type="InterPro" id="IPR056572">
    <property type="entry name" value="Zn_ribbon_PaaD"/>
</dbReference>
<dbReference type="Pfam" id="PF23451">
    <property type="entry name" value="Zn_ribbon_PaaD"/>
    <property type="match status" value="1"/>
</dbReference>
<name>A0ABU9E4J5_9BACT</name>
<reference evidence="2 3" key="1">
    <citation type="submission" date="2024-02" db="EMBL/GenBank/DDBJ databases">
        <title>A novel Gemmatimonadota bacterium.</title>
        <authorList>
            <person name="Du Z.-J."/>
            <person name="Ye Y.-Q."/>
        </authorList>
    </citation>
    <scope>NUCLEOTIDE SEQUENCE [LARGE SCALE GENOMIC DNA]</scope>
    <source>
        <strain evidence="2 3">DH-20</strain>
    </source>
</reference>
<accession>A0ABU9E4J5</accession>
<evidence type="ECO:0000313" key="3">
    <source>
        <dbReference type="Proteomes" id="UP001484239"/>
    </source>
</evidence>
<organism evidence="2 3">
    <name type="scientific">Gaopeijia maritima</name>
    <dbReference type="NCBI Taxonomy" id="3119007"/>
    <lineage>
        <taxon>Bacteria</taxon>
        <taxon>Pseudomonadati</taxon>
        <taxon>Gemmatimonadota</taxon>
        <taxon>Longimicrobiia</taxon>
        <taxon>Gaopeijiales</taxon>
        <taxon>Gaopeijiaceae</taxon>
        <taxon>Gaopeijia</taxon>
    </lineage>
</organism>